<gene>
    <name evidence="5" type="ORF">F8388_023870</name>
    <name evidence="6" type="ORF">G4B88_022369</name>
</gene>
<evidence type="ECO:0000256" key="2">
    <source>
        <dbReference type="ARBA" id="ARBA00022603"/>
    </source>
</evidence>
<dbReference type="CDD" id="cd02440">
    <property type="entry name" value="AdoMet_MTases"/>
    <property type="match status" value="1"/>
</dbReference>
<dbReference type="PANTHER" id="PTHR22809">
    <property type="entry name" value="METHYLTRANSFERASE-RELATED"/>
    <property type="match status" value="1"/>
</dbReference>
<accession>A0A7J6HVP8</accession>
<dbReference type="EMBL" id="JAATIP010000186">
    <property type="protein sequence ID" value="KAF4362018.1"/>
    <property type="molecule type" value="Genomic_DNA"/>
</dbReference>
<evidence type="ECO:0000313" key="5">
    <source>
        <dbReference type="EMBL" id="KAF4362018.1"/>
    </source>
</evidence>
<dbReference type="InterPro" id="IPR026113">
    <property type="entry name" value="METTL2/6/8-like"/>
</dbReference>
<dbReference type="GO" id="GO:0008173">
    <property type="term" value="F:RNA methyltransferase activity"/>
    <property type="evidence" value="ECO:0007669"/>
    <property type="project" value="UniProtKB-ARBA"/>
</dbReference>
<dbReference type="GO" id="GO:0008757">
    <property type="term" value="F:S-adenosylmethionine-dependent methyltransferase activity"/>
    <property type="evidence" value="ECO:0007669"/>
    <property type="project" value="UniProtKB-ARBA"/>
</dbReference>
<dbReference type="PANTHER" id="PTHR22809:SF8">
    <property type="entry name" value="TRNA N(3)-METHYLCYTIDINE METHYLTRANSFERASE"/>
    <property type="match status" value="1"/>
</dbReference>
<proteinExistence type="inferred from homology"/>
<dbReference type="SUPFAM" id="SSF53335">
    <property type="entry name" value="S-adenosyl-L-methionine-dependent methyltransferases"/>
    <property type="match status" value="1"/>
</dbReference>
<evidence type="ECO:0000256" key="4">
    <source>
        <dbReference type="PIRNR" id="PIRNR037755"/>
    </source>
</evidence>
<dbReference type="Proteomes" id="UP000583929">
    <property type="component" value="Unassembled WGS sequence"/>
</dbReference>
<evidence type="ECO:0000313" key="6">
    <source>
        <dbReference type="EMBL" id="KAF4399286.1"/>
    </source>
</evidence>
<sequence length="304" mass="35144">MRATVAPTIVLSPPFSNLITTVTRSQTHTYPTALKCLNHNKVSLEDHYQRNATKYWDNFYKRHQDKFFKDRHYLEKDWRYYFAEDEVCSNEKVVLEVGCGSGSTLFPLMAAFPNIYVHACDLSPHAIELVKSNVNFIEDRVNAIVCDVTLESLCEKIDPFSVDVVTLVFMLSAVSPSKMPLILENIKTVIKPNGYVLLRDYAAGDFAQVKLQKKDRMIGEDFYVRGDGTCSFYFSEDFLSTLFLRAGFHTVDMNTYCREVYNRSRNVTMNRRWIRGNWQCSTVQGFNIPQLDSEDRFNLLHEGK</sequence>
<reference evidence="7 8" key="1">
    <citation type="journal article" date="2020" name="bioRxiv">
        <title>Sequence and annotation of 42 cannabis genomes reveals extensive copy number variation in cannabinoid synthesis and pathogen resistance genes.</title>
        <authorList>
            <person name="Mckernan K.J."/>
            <person name="Helbert Y."/>
            <person name="Kane L.T."/>
            <person name="Ebling H."/>
            <person name="Zhang L."/>
            <person name="Liu B."/>
            <person name="Eaton Z."/>
            <person name="Mclaughlin S."/>
            <person name="Kingan S."/>
            <person name="Baybayan P."/>
            <person name="Concepcion G."/>
            <person name="Jordan M."/>
            <person name="Riva A."/>
            <person name="Barbazuk W."/>
            <person name="Harkins T."/>
        </authorList>
    </citation>
    <scope>NUCLEOTIDE SEQUENCE [LARGE SCALE GENOMIC DNA]</scope>
    <source>
        <strain evidence="7 8">cv. Jamaican Lion 4</strain>
        <strain evidence="6">Father</strain>
        <strain evidence="5">Mother</strain>
        <tissue evidence="6">Leaf</tissue>
    </source>
</reference>
<keyword evidence="8" id="KW-1185">Reference proteome</keyword>
<organism evidence="6 8">
    <name type="scientific">Cannabis sativa</name>
    <name type="common">Hemp</name>
    <name type="synonym">Marijuana</name>
    <dbReference type="NCBI Taxonomy" id="3483"/>
    <lineage>
        <taxon>Eukaryota</taxon>
        <taxon>Viridiplantae</taxon>
        <taxon>Streptophyta</taxon>
        <taxon>Embryophyta</taxon>
        <taxon>Tracheophyta</taxon>
        <taxon>Spermatophyta</taxon>
        <taxon>Magnoliopsida</taxon>
        <taxon>eudicotyledons</taxon>
        <taxon>Gunneridae</taxon>
        <taxon>Pentapetalae</taxon>
        <taxon>rosids</taxon>
        <taxon>fabids</taxon>
        <taxon>Rosales</taxon>
        <taxon>Cannabaceae</taxon>
        <taxon>Cannabis</taxon>
    </lineage>
</organism>
<evidence type="ECO:0000256" key="1">
    <source>
        <dbReference type="ARBA" id="ARBA00009725"/>
    </source>
</evidence>
<dbReference type="AlphaFoldDB" id="A0A7J6HVP8"/>
<protein>
    <recommendedName>
        <fullName evidence="4">tRNA N(3)-methylcytidine methyltransferase</fullName>
        <ecNumber evidence="4">2.1.1.-</ecNumber>
    </recommendedName>
</protein>
<evidence type="ECO:0000313" key="8">
    <source>
        <dbReference type="Proteomes" id="UP000583929"/>
    </source>
</evidence>
<dbReference type="Pfam" id="PF13489">
    <property type="entry name" value="Methyltransf_23"/>
    <property type="match status" value="1"/>
</dbReference>
<dbReference type="Gene3D" id="3.40.50.150">
    <property type="entry name" value="Vaccinia Virus protein VP39"/>
    <property type="match status" value="1"/>
</dbReference>
<comment type="similarity">
    <text evidence="1 4">Belongs to the methyltransferase superfamily. METL family.</text>
</comment>
<evidence type="ECO:0000313" key="7">
    <source>
        <dbReference type="Proteomes" id="UP000525078"/>
    </source>
</evidence>
<dbReference type="Proteomes" id="UP000525078">
    <property type="component" value="Unassembled WGS sequence"/>
</dbReference>
<keyword evidence="3 4" id="KW-0808">Transferase</keyword>
<dbReference type="EC" id="2.1.1.-" evidence="4"/>
<evidence type="ECO:0000256" key="3">
    <source>
        <dbReference type="ARBA" id="ARBA00022679"/>
    </source>
</evidence>
<dbReference type="PIRSF" id="PIRSF037755">
    <property type="entry name" value="Mettl2_prd"/>
    <property type="match status" value="1"/>
</dbReference>
<keyword evidence="2 4" id="KW-0489">Methyltransferase</keyword>
<name>A0A7J6HVP8_CANSA</name>
<dbReference type="GO" id="GO:0032259">
    <property type="term" value="P:methylation"/>
    <property type="evidence" value="ECO:0007669"/>
    <property type="project" value="UniProtKB-KW"/>
</dbReference>
<comment type="caution">
    <text evidence="6">The sequence shown here is derived from an EMBL/GenBank/DDBJ whole genome shotgun (WGS) entry which is preliminary data.</text>
</comment>
<comment type="function">
    <text evidence="4">S-adenosyl-L-methionine-dependent methyltransferase.</text>
</comment>
<dbReference type="InterPro" id="IPR029063">
    <property type="entry name" value="SAM-dependent_MTases_sf"/>
</dbReference>
<dbReference type="EMBL" id="JAATIQ010000021">
    <property type="protein sequence ID" value="KAF4399286.1"/>
    <property type="molecule type" value="Genomic_DNA"/>
</dbReference>